<dbReference type="FunFam" id="3.40.50.2000:FF:000009">
    <property type="entry name" value="Sterol 3-beta-glucosyltransferase UGT80A2"/>
    <property type="match status" value="1"/>
</dbReference>
<feature type="region of interest" description="Disordered" evidence="2">
    <location>
        <begin position="299"/>
        <end position="327"/>
    </location>
</feature>
<feature type="compositionally biased region" description="Polar residues" evidence="2">
    <location>
        <begin position="145"/>
        <end position="156"/>
    </location>
</feature>
<evidence type="ECO:0000259" key="3">
    <source>
        <dbReference type="Pfam" id="PF03033"/>
    </source>
</evidence>
<feature type="compositionally biased region" description="Low complexity" evidence="2">
    <location>
        <begin position="39"/>
        <end position="62"/>
    </location>
</feature>
<dbReference type="EMBL" id="QWIN01001932">
    <property type="protein sequence ID" value="RMY34879.1"/>
    <property type="molecule type" value="Genomic_DNA"/>
</dbReference>
<dbReference type="InterPro" id="IPR050426">
    <property type="entry name" value="Glycosyltransferase_28"/>
</dbReference>
<dbReference type="SUPFAM" id="SSF53756">
    <property type="entry name" value="UDP-Glycosyltransferase/glycogen phosphorylase"/>
    <property type="match status" value="1"/>
</dbReference>
<dbReference type="InterPro" id="IPR004276">
    <property type="entry name" value="GlycoTrans_28_N"/>
</dbReference>
<dbReference type="PANTHER" id="PTHR48050">
    <property type="entry name" value="STEROL 3-BETA-GLUCOSYLTRANSFERASE"/>
    <property type="match status" value="1"/>
</dbReference>
<feature type="region of interest" description="Disordered" evidence="2">
    <location>
        <begin position="32"/>
        <end position="253"/>
    </location>
</feature>
<feature type="region of interest" description="Disordered" evidence="2">
    <location>
        <begin position="883"/>
        <end position="969"/>
    </location>
</feature>
<gene>
    <name evidence="5" type="ORF">D0865_14053</name>
</gene>
<dbReference type="Pfam" id="PF03033">
    <property type="entry name" value="Glyco_transf_28"/>
    <property type="match status" value="1"/>
</dbReference>
<dbReference type="GO" id="GO:0005975">
    <property type="term" value="P:carbohydrate metabolic process"/>
    <property type="evidence" value="ECO:0007669"/>
    <property type="project" value="InterPro"/>
</dbReference>
<keyword evidence="1" id="KW-0808">Transferase</keyword>
<feature type="compositionally biased region" description="Polar residues" evidence="2">
    <location>
        <begin position="95"/>
        <end position="116"/>
    </location>
</feature>
<feature type="compositionally biased region" description="Gly residues" evidence="2">
    <location>
        <begin position="1292"/>
        <end position="1301"/>
    </location>
</feature>
<proteinExistence type="predicted"/>
<evidence type="ECO:0000313" key="5">
    <source>
        <dbReference type="EMBL" id="RMY34879.1"/>
    </source>
</evidence>
<evidence type="ECO:0000256" key="1">
    <source>
        <dbReference type="ARBA" id="ARBA00022679"/>
    </source>
</evidence>
<dbReference type="VEuPathDB" id="FungiDB:BTJ68_13169"/>
<feature type="region of interest" description="Disordered" evidence="2">
    <location>
        <begin position="1242"/>
        <end position="1365"/>
    </location>
</feature>
<dbReference type="GO" id="GO:0016906">
    <property type="term" value="F:sterol 3-beta-glucosyltransferase activity"/>
    <property type="evidence" value="ECO:0007669"/>
    <property type="project" value="UniProtKB-ARBA"/>
</dbReference>
<feature type="compositionally biased region" description="Basic and acidic residues" evidence="2">
    <location>
        <begin position="1265"/>
        <end position="1275"/>
    </location>
</feature>
<dbReference type="OrthoDB" id="5835829at2759"/>
<feature type="domain" description="Erythromycin biosynthesis protein CIII-like C-terminal" evidence="4">
    <location>
        <begin position="666"/>
        <end position="769"/>
    </location>
</feature>
<dbReference type="Gene3D" id="3.40.50.2000">
    <property type="entry name" value="Glycogen Phosphorylase B"/>
    <property type="match status" value="2"/>
</dbReference>
<evidence type="ECO:0000256" key="2">
    <source>
        <dbReference type="SAM" id="MobiDB-lite"/>
    </source>
</evidence>
<dbReference type="FunFam" id="3.40.50.2000:FF:000100">
    <property type="entry name" value="Glycosyltransferase family 1 protein"/>
    <property type="match status" value="1"/>
</dbReference>
<feature type="compositionally biased region" description="Basic and acidic residues" evidence="2">
    <location>
        <begin position="898"/>
        <end position="912"/>
    </location>
</feature>
<sequence>MGFALSSADALRDIQEETKDFVRCATGWQESMAKGAHGSSSSSNNNNNTTPTATNRNTTAPNDLSQTLSDGEGGTFPCQIPPTTDFEYYGRPTDGNGTAAMSSPKPNEEPTTTSDSYFDKQPTAEDAQPNQTEKDRSRSLPFSPVQMSQPRRTNTAPAHGGPSSRPGLGPKASTLLGGLKRTATGGGITNSHADAPYSYQFDPMSSDSDLSSDDEDLPPNNGSDNPQRPPTTETTDFAAAEERKKQEKKGRSYTRFNLNNDFFKSKGRVSKRDGRLNISISEAANSGYIAKALSQSIKHHLDVPRRKQSKVRQRQEHDDNVKQNSEAEAVAASLRTTINRPCMNIVVMVIGSRGDIQPFIKVGKILKHQYGHRVRIASHPTFRDFVEKESGLEFFSVGGDPSELMAFMVKNPGLIPNLQTIREGEIQRRRSAMAVMFEGFWRACINTTDDEKDGQNLKMMGDKAPFVADAIIANPPSMAHVHIAEKLGIPLHMMFTFPYSPTQAFPHPLANIKQSKSNVDANYVNFMSYPLVEMMTWQGLGDIVNRFRERTLGLEPVSSLWAPGALYRMKVPYTYLWSPSLVPKPNDWGPEIDIAGFVFLEMANNFQPPKELTDFLEAGDMPIYIGFGSIVVDDPDAFTNMIFDATKKAGVRALVNKGWGGLGGDDREIPDHIHMLGNTPHDWLFPRVKAVVHHGGAGTTAIGLKLAKPTMIVPFFGDQPFWGAMVADAKAGAHECVPYKRLNADKLAEGIKQCLTDESQQNVQRIADSISNEGDGAENAVKSFHRSLPLAGRANMRCSILEDRVAVWQLRGSSLRLSALAAEILHEKGKIKWGDLKLLRVYEWNDFDGPGEPITGTAGALKDSLYDIGEGVGMVPVRVAKHIRKHEEHERKKREIQRRKEERKSRKAEQKGKSPPSSKDGNGAPAENGNASRDQPAQRPQAARENTENTLGSAMSADPADPLYTEVGRDAGEGFKRSGFALLSMPNDLHVAIAQGFHNAPRLWGDATVRKPVRITGFKSGWVAARREFGYGIYDGWTGLVTQPYGDFKDGVTVPAKLAGLGVGFGKGLGGFVVKNVSAVVAPPAFVGKGLLKYTEKHLGAPEAKPLIRRAHILQGQKDMRALQQSSNPPTARHQPQLKEIEHRVTEGWKVYEEIWHEAQRSFKLRHNPFQQAKLERERRAWEQHGALENIETAKRALHARRQGHNLDKVFAKRRKEMSLAEAPRASAMAQPEPYEERTAVLPNGQESASPAAVGRPDDEQEVEQIGKRGVHEQEEQQEGPRSQSDGDVLPKGGGGGGGGEVLDRNSSRNGDDSDATTAVGEDQDVRPKAGSMADDSVVRFKGHNNEEGGHSQSLPTANQRVTAV</sequence>
<dbReference type="Proteomes" id="UP000270230">
    <property type="component" value="Unassembled WGS sequence"/>
</dbReference>
<organism evidence="5 6">
    <name type="scientific">Hortaea werneckii</name>
    <name type="common">Black yeast</name>
    <name type="synonym">Cladosporium werneckii</name>
    <dbReference type="NCBI Taxonomy" id="91943"/>
    <lineage>
        <taxon>Eukaryota</taxon>
        <taxon>Fungi</taxon>
        <taxon>Dikarya</taxon>
        <taxon>Ascomycota</taxon>
        <taxon>Pezizomycotina</taxon>
        <taxon>Dothideomycetes</taxon>
        <taxon>Dothideomycetidae</taxon>
        <taxon>Mycosphaerellales</taxon>
        <taxon>Teratosphaeriaceae</taxon>
        <taxon>Hortaea</taxon>
    </lineage>
</organism>
<dbReference type="CDD" id="cd03784">
    <property type="entry name" value="GT1_Gtf-like"/>
    <property type="match status" value="1"/>
</dbReference>
<protein>
    <submittedName>
        <fullName evidence="5">Uncharacterized protein</fullName>
    </submittedName>
</protein>
<feature type="compositionally biased region" description="Basic and acidic residues" evidence="2">
    <location>
        <begin position="1302"/>
        <end position="1312"/>
    </location>
</feature>
<feature type="compositionally biased region" description="Polar residues" evidence="2">
    <location>
        <begin position="1351"/>
        <end position="1365"/>
    </location>
</feature>
<reference evidence="5 6" key="1">
    <citation type="journal article" date="2018" name="BMC Genomics">
        <title>Genomic evidence for intraspecific hybridization in a clonal and extremely halotolerant yeast.</title>
        <authorList>
            <person name="Gostincar C."/>
            <person name="Stajich J.E."/>
            <person name="Zupancic J."/>
            <person name="Zalar P."/>
            <person name="Gunde-Cimerman N."/>
        </authorList>
    </citation>
    <scope>NUCLEOTIDE SEQUENCE [LARGE SCALE GENOMIC DNA]</scope>
    <source>
        <strain evidence="5 6">EXF-151</strain>
    </source>
</reference>
<dbReference type="InterPro" id="IPR010610">
    <property type="entry name" value="EryCIII-like_C"/>
</dbReference>
<dbReference type="Pfam" id="PF06722">
    <property type="entry name" value="EryCIII-like_C"/>
    <property type="match status" value="1"/>
</dbReference>
<accession>A0A3M7B596</accession>
<name>A0A3M7B596_HORWE</name>
<feature type="domain" description="Glycosyltransferase family 28 N-terminal" evidence="3">
    <location>
        <begin position="345"/>
        <end position="505"/>
    </location>
</feature>
<evidence type="ECO:0000259" key="4">
    <source>
        <dbReference type="Pfam" id="PF06722"/>
    </source>
</evidence>
<dbReference type="InterPro" id="IPR002213">
    <property type="entry name" value="UDP_glucos_trans"/>
</dbReference>
<comment type="caution">
    <text evidence="5">The sequence shown here is derived from an EMBL/GenBank/DDBJ whole genome shotgun (WGS) entry which is preliminary data.</text>
</comment>
<dbReference type="PANTHER" id="PTHR48050:SF5">
    <property type="entry name" value="UDP-GLUCOSE,STEROL TRANSFERASE"/>
    <property type="match status" value="1"/>
</dbReference>
<evidence type="ECO:0000313" key="6">
    <source>
        <dbReference type="Proteomes" id="UP000270230"/>
    </source>
</evidence>